<organism evidence="2 3">
    <name type="scientific">Streptomyces fuscichromogenes</name>
    <dbReference type="NCBI Taxonomy" id="1324013"/>
    <lineage>
        <taxon>Bacteria</taxon>
        <taxon>Bacillati</taxon>
        <taxon>Actinomycetota</taxon>
        <taxon>Actinomycetes</taxon>
        <taxon>Kitasatosporales</taxon>
        <taxon>Streptomycetaceae</taxon>
        <taxon>Streptomyces</taxon>
    </lineage>
</organism>
<dbReference type="EMBL" id="BMML01000046">
    <property type="protein sequence ID" value="GGN45263.1"/>
    <property type="molecule type" value="Genomic_DNA"/>
</dbReference>
<keyword evidence="1" id="KW-1133">Transmembrane helix</keyword>
<protein>
    <submittedName>
        <fullName evidence="2">Uncharacterized protein</fullName>
    </submittedName>
</protein>
<feature type="transmembrane region" description="Helical" evidence="1">
    <location>
        <begin position="34"/>
        <end position="56"/>
    </location>
</feature>
<name>A0A918CXU7_9ACTN</name>
<dbReference type="RefSeq" id="WP_189269392.1">
    <property type="nucleotide sequence ID" value="NZ_BMML01000046.1"/>
</dbReference>
<dbReference type="Proteomes" id="UP000653411">
    <property type="component" value="Unassembled WGS sequence"/>
</dbReference>
<comment type="caution">
    <text evidence="2">The sequence shown here is derived from an EMBL/GenBank/DDBJ whole genome shotgun (WGS) entry which is preliminary data.</text>
</comment>
<evidence type="ECO:0000256" key="1">
    <source>
        <dbReference type="SAM" id="Phobius"/>
    </source>
</evidence>
<evidence type="ECO:0000313" key="3">
    <source>
        <dbReference type="Proteomes" id="UP000653411"/>
    </source>
</evidence>
<proteinExistence type="predicted"/>
<sequence>MSTLALLVAVLLGLAFVLVPSALAYLAYRHPAARGPLGIGIAAVAALAAIVIPIALH</sequence>
<keyword evidence="1" id="KW-0812">Transmembrane</keyword>
<reference evidence="2" key="2">
    <citation type="submission" date="2020-09" db="EMBL/GenBank/DDBJ databases">
        <authorList>
            <person name="Sun Q."/>
            <person name="Zhou Y."/>
        </authorList>
    </citation>
    <scope>NUCLEOTIDE SEQUENCE</scope>
    <source>
        <strain evidence="2">CGMCC 4.7110</strain>
    </source>
</reference>
<keyword evidence="3" id="KW-1185">Reference proteome</keyword>
<accession>A0A918CXU7</accession>
<gene>
    <name evidence="2" type="ORF">GCM10011578_097030</name>
</gene>
<evidence type="ECO:0000313" key="2">
    <source>
        <dbReference type="EMBL" id="GGN45263.1"/>
    </source>
</evidence>
<dbReference type="AlphaFoldDB" id="A0A918CXU7"/>
<keyword evidence="1" id="KW-0472">Membrane</keyword>
<reference evidence="2" key="1">
    <citation type="journal article" date="2014" name="Int. J. Syst. Evol. Microbiol.">
        <title>Complete genome sequence of Corynebacterium casei LMG S-19264T (=DSM 44701T), isolated from a smear-ripened cheese.</title>
        <authorList>
            <consortium name="US DOE Joint Genome Institute (JGI-PGF)"/>
            <person name="Walter F."/>
            <person name="Albersmeier A."/>
            <person name="Kalinowski J."/>
            <person name="Ruckert C."/>
        </authorList>
    </citation>
    <scope>NUCLEOTIDE SEQUENCE</scope>
    <source>
        <strain evidence="2">CGMCC 4.7110</strain>
    </source>
</reference>